<dbReference type="RefSeq" id="WP_064468192.1">
    <property type="nucleotide sequence ID" value="NZ_LDJR01000049.1"/>
</dbReference>
<dbReference type="EMBL" id="LDJR01000049">
    <property type="protein sequence ID" value="OAK70681.1"/>
    <property type="molecule type" value="Genomic_DNA"/>
</dbReference>
<gene>
    <name evidence="6" type="ORF">ABB05_11910</name>
</gene>
<evidence type="ECO:0000256" key="3">
    <source>
        <dbReference type="ARBA" id="ARBA00022679"/>
    </source>
</evidence>
<dbReference type="Pfam" id="PF08241">
    <property type="entry name" value="Methyltransf_11"/>
    <property type="match status" value="1"/>
</dbReference>
<dbReference type="PANTHER" id="PTHR44307">
    <property type="entry name" value="PHOSPHOETHANOLAMINE METHYLTRANSFERASE"/>
    <property type="match status" value="1"/>
</dbReference>
<dbReference type="CDD" id="cd02440">
    <property type="entry name" value="AdoMet_MTases"/>
    <property type="match status" value="1"/>
</dbReference>
<dbReference type="AlphaFoldDB" id="A0A177ZRU6"/>
<evidence type="ECO:0000256" key="2">
    <source>
        <dbReference type="ARBA" id="ARBA00022603"/>
    </source>
</evidence>
<dbReference type="Proteomes" id="UP000077881">
    <property type="component" value="Unassembled WGS sequence"/>
</dbReference>
<dbReference type="SUPFAM" id="SSF53335">
    <property type="entry name" value="S-adenosyl-L-methionine-dependent methyltransferases"/>
    <property type="match status" value="1"/>
</dbReference>
<proteinExistence type="predicted"/>
<organism evidence="6 7">
    <name type="scientific">Lederbergia galactosidilytica</name>
    <dbReference type="NCBI Taxonomy" id="217031"/>
    <lineage>
        <taxon>Bacteria</taxon>
        <taxon>Bacillati</taxon>
        <taxon>Bacillota</taxon>
        <taxon>Bacilli</taxon>
        <taxon>Bacillales</taxon>
        <taxon>Bacillaceae</taxon>
        <taxon>Lederbergia</taxon>
    </lineage>
</organism>
<comment type="caution">
    <text evidence="6">The sequence shown here is derived from an EMBL/GenBank/DDBJ whole genome shotgun (WGS) entry which is preliminary data.</text>
</comment>
<dbReference type="PANTHER" id="PTHR44307:SF2">
    <property type="entry name" value="PHOSPHOETHANOLAMINE METHYLTRANSFERASE ISOFORM X1"/>
    <property type="match status" value="1"/>
</dbReference>
<evidence type="ECO:0000256" key="1">
    <source>
        <dbReference type="ARBA" id="ARBA00005189"/>
    </source>
</evidence>
<dbReference type="GO" id="GO:0032259">
    <property type="term" value="P:methylation"/>
    <property type="evidence" value="ECO:0007669"/>
    <property type="project" value="UniProtKB-KW"/>
</dbReference>
<dbReference type="InterPro" id="IPR013216">
    <property type="entry name" value="Methyltransf_11"/>
</dbReference>
<dbReference type="STRING" id="217031.ABB05_11910"/>
<dbReference type="GO" id="GO:0008757">
    <property type="term" value="F:S-adenosylmethionine-dependent methyltransferase activity"/>
    <property type="evidence" value="ECO:0007669"/>
    <property type="project" value="InterPro"/>
</dbReference>
<dbReference type="PATRIC" id="fig|217031.6.peg.2550"/>
<keyword evidence="2 6" id="KW-0489">Methyltransferase</keyword>
<name>A0A177ZRU6_9BACI</name>
<evidence type="ECO:0000313" key="6">
    <source>
        <dbReference type="EMBL" id="OAK70681.1"/>
    </source>
</evidence>
<comment type="pathway">
    <text evidence="4">Phospholipid metabolism.</text>
</comment>
<evidence type="ECO:0000256" key="4">
    <source>
        <dbReference type="ARBA" id="ARBA00025707"/>
    </source>
</evidence>
<feature type="domain" description="Methyltransferase type 11" evidence="5">
    <location>
        <begin position="50"/>
        <end position="148"/>
    </location>
</feature>
<sequence length="202" mass="22200">MGILKKFSLQFGKPEGIFGSIAGNLMASTAVEKNKWTISLLNIQRTDNVLEIGFGPGIATKLISKLIHGGHYVGIDYSTVMFRQAKKRNIKAIQEGKVTLKLGEVSSISPSELKFDKVLSVNSIIFWKDPVKALKKIRQIMKPNGLIALTMLPYMKGATEETSQKLGDDIARYLKEAGFSQIKTTIKEMNPNAAVCVLGVNE</sequence>
<comment type="pathway">
    <text evidence="1">Lipid metabolism.</text>
</comment>
<evidence type="ECO:0000313" key="7">
    <source>
        <dbReference type="Proteomes" id="UP000077881"/>
    </source>
</evidence>
<reference evidence="6 7" key="1">
    <citation type="submission" date="2015-05" db="EMBL/GenBank/DDBJ databases">
        <title>Comparison of genome.</title>
        <authorList>
            <person name="Zheng Z."/>
            <person name="Sun M."/>
        </authorList>
    </citation>
    <scope>NUCLEOTIDE SEQUENCE [LARGE SCALE GENOMIC DNA]</scope>
    <source>
        <strain evidence="6 7">G25-74</strain>
    </source>
</reference>
<keyword evidence="7" id="KW-1185">Reference proteome</keyword>
<evidence type="ECO:0000259" key="5">
    <source>
        <dbReference type="Pfam" id="PF08241"/>
    </source>
</evidence>
<protein>
    <submittedName>
        <fullName evidence="6">SAM-dependent methyltransferase</fullName>
    </submittedName>
</protein>
<accession>A0A177ZRU6</accession>
<dbReference type="Gene3D" id="3.40.50.150">
    <property type="entry name" value="Vaccinia Virus protein VP39"/>
    <property type="match status" value="1"/>
</dbReference>
<keyword evidence="3 6" id="KW-0808">Transferase</keyword>
<dbReference type="InterPro" id="IPR029063">
    <property type="entry name" value="SAM-dependent_MTases_sf"/>
</dbReference>